<protein>
    <submittedName>
        <fullName evidence="2">Uncharacterized protein</fullName>
    </submittedName>
</protein>
<reference evidence="2 3" key="1">
    <citation type="submission" date="2024-02" db="EMBL/GenBank/DDBJ databases">
        <authorList>
            <person name="Chen Y."/>
            <person name="Shah S."/>
            <person name="Dougan E. K."/>
            <person name="Thang M."/>
            <person name="Chan C."/>
        </authorList>
    </citation>
    <scope>NUCLEOTIDE SEQUENCE [LARGE SCALE GENOMIC DNA]</scope>
</reference>
<feature type="region of interest" description="Disordered" evidence="1">
    <location>
        <begin position="32"/>
        <end position="69"/>
    </location>
</feature>
<accession>A0ABP0N179</accession>
<feature type="compositionally biased region" description="Basic and acidic residues" evidence="1">
    <location>
        <begin position="32"/>
        <end position="49"/>
    </location>
</feature>
<feature type="non-terminal residue" evidence="2">
    <location>
        <position position="1"/>
    </location>
</feature>
<comment type="caution">
    <text evidence="2">The sequence shown here is derived from an EMBL/GenBank/DDBJ whole genome shotgun (WGS) entry which is preliminary data.</text>
</comment>
<evidence type="ECO:0000313" key="2">
    <source>
        <dbReference type="EMBL" id="CAK9056797.1"/>
    </source>
</evidence>
<evidence type="ECO:0000313" key="3">
    <source>
        <dbReference type="Proteomes" id="UP001642464"/>
    </source>
</evidence>
<feature type="compositionally biased region" description="Polar residues" evidence="1">
    <location>
        <begin position="50"/>
        <end position="69"/>
    </location>
</feature>
<dbReference type="EMBL" id="CAXAMM010025324">
    <property type="protein sequence ID" value="CAK9056797.1"/>
    <property type="molecule type" value="Genomic_DNA"/>
</dbReference>
<sequence length="69" mass="7549">AGMSSTHAGATPEQVIMTQMMTALSSLKEEVAAMREERPHKKKVPEKSMSDVSSEFNMIGSQSSHRPQT</sequence>
<organism evidence="2 3">
    <name type="scientific">Durusdinium trenchii</name>
    <dbReference type="NCBI Taxonomy" id="1381693"/>
    <lineage>
        <taxon>Eukaryota</taxon>
        <taxon>Sar</taxon>
        <taxon>Alveolata</taxon>
        <taxon>Dinophyceae</taxon>
        <taxon>Suessiales</taxon>
        <taxon>Symbiodiniaceae</taxon>
        <taxon>Durusdinium</taxon>
    </lineage>
</organism>
<proteinExistence type="predicted"/>
<dbReference type="Proteomes" id="UP001642464">
    <property type="component" value="Unassembled WGS sequence"/>
</dbReference>
<evidence type="ECO:0000256" key="1">
    <source>
        <dbReference type="SAM" id="MobiDB-lite"/>
    </source>
</evidence>
<keyword evidence="3" id="KW-1185">Reference proteome</keyword>
<gene>
    <name evidence="2" type="ORF">SCF082_LOCUS30556</name>
</gene>
<name>A0ABP0N179_9DINO</name>